<gene>
    <name evidence="1" type="ORF">Y10_12510</name>
</gene>
<name>A0ABQ5MHL4_9FLAO</name>
<dbReference type="PROSITE" id="PS51257">
    <property type="entry name" value="PROKAR_LIPOPROTEIN"/>
    <property type="match status" value="1"/>
</dbReference>
<dbReference type="EMBL" id="BRVO01000001">
    <property type="protein sequence ID" value="GLB48883.1"/>
    <property type="molecule type" value="Genomic_DNA"/>
</dbReference>
<keyword evidence="2" id="KW-1185">Reference proteome</keyword>
<protein>
    <recommendedName>
        <fullName evidence="3">Lipoprotein</fullName>
    </recommendedName>
</protein>
<evidence type="ECO:0000313" key="2">
    <source>
        <dbReference type="Proteomes" id="UP001143543"/>
    </source>
</evidence>
<dbReference type="RefSeq" id="WP_281764507.1">
    <property type="nucleotide sequence ID" value="NZ_BRVO01000001.1"/>
</dbReference>
<evidence type="ECO:0000313" key="1">
    <source>
        <dbReference type="EMBL" id="GLB48883.1"/>
    </source>
</evidence>
<evidence type="ECO:0008006" key="3">
    <source>
        <dbReference type="Google" id="ProtNLM"/>
    </source>
</evidence>
<reference evidence="1" key="1">
    <citation type="submission" date="2022-07" db="EMBL/GenBank/DDBJ databases">
        <title>Taxonomy of Novel Oxalotrophic and Methylotrophic Bacteria.</title>
        <authorList>
            <person name="Sahin N."/>
            <person name="Tani A."/>
        </authorList>
    </citation>
    <scope>NUCLEOTIDE SEQUENCE</scope>
    <source>
        <strain evidence="1">Y10</strain>
    </source>
</reference>
<accession>A0ABQ5MHL4</accession>
<dbReference type="Proteomes" id="UP001143543">
    <property type="component" value="Unassembled WGS sequence"/>
</dbReference>
<comment type="caution">
    <text evidence="1">The sequence shown here is derived from an EMBL/GenBank/DDBJ whole genome shotgun (WGS) entry which is preliminary data.</text>
</comment>
<sequence>MKSSLYKIALILTLSITVVLSCTSDKEKPFLITKEGIGLLTPSTRISQLDTIFQKDSISESAYEGELRYASTERYHIFTKEGNPLMEITPSQDSIKTISNIRIISDLYHTKAGISTKSTFGDITKNYTISSIQNTWNSVIISINELDVYFTIDKKMLDSKFKNNSSVDITAEDIPSDTPIKYFMISWN</sequence>
<proteinExistence type="predicted"/>
<organism evidence="1 2">
    <name type="scientific">Neptunitalea lumnitzerae</name>
    <dbReference type="NCBI Taxonomy" id="2965509"/>
    <lineage>
        <taxon>Bacteria</taxon>
        <taxon>Pseudomonadati</taxon>
        <taxon>Bacteroidota</taxon>
        <taxon>Flavobacteriia</taxon>
        <taxon>Flavobacteriales</taxon>
        <taxon>Flavobacteriaceae</taxon>
        <taxon>Neptunitalea</taxon>
    </lineage>
</organism>